<sequence length="94" mass="10397">MQELQEDYVRLSERLKGIVHGHDLTVVVDSYRRAPLECGREQIQEVRTVFAFDLVLPAVGRTMRLSERLKGIGDGSALVPLQAGATGDSKSVLF</sequence>
<proteinExistence type="predicted"/>
<dbReference type="EMBL" id="JAAUHK010000189">
    <property type="protein sequence ID" value="KAF4645176.1"/>
    <property type="molecule type" value="Genomic_DNA"/>
</dbReference>
<keyword evidence="2" id="KW-1185">Reference proteome</keyword>
<dbReference type="Proteomes" id="UP000557509">
    <property type="component" value="Unassembled WGS sequence"/>
</dbReference>
<evidence type="ECO:0000313" key="2">
    <source>
        <dbReference type="Proteomes" id="UP000557509"/>
    </source>
</evidence>
<dbReference type="AlphaFoldDB" id="A0A7J6KFJ3"/>
<name>A0A7J6KFJ3_TOXGO</name>
<protein>
    <submittedName>
        <fullName evidence="1">Uncharacterized protein</fullName>
    </submittedName>
</protein>
<organism evidence="1 2">
    <name type="scientific">Toxoplasma gondii</name>
    <dbReference type="NCBI Taxonomy" id="5811"/>
    <lineage>
        <taxon>Eukaryota</taxon>
        <taxon>Sar</taxon>
        <taxon>Alveolata</taxon>
        <taxon>Apicomplexa</taxon>
        <taxon>Conoidasida</taxon>
        <taxon>Coccidia</taxon>
        <taxon>Eucoccidiorida</taxon>
        <taxon>Eimeriorina</taxon>
        <taxon>Sarcocystidae</taxon>
        <taxon>Toxoplasma</taxon>
    </lineage>
</organism>
<comment type="caution">
    <text evidence="1">The sequence shown here is derived from an EMBL/GenBank/DDBJ whole genome shotgun (WGS) entry which is preliminary data.</text>
</comment>
<evidence type="ECO:0000313" key="1">
    <source>
        <dbReference type="EMBL" id="KAF4645176.1"/>
    </source>
</evidence>
<accession>A0A7J6KFJ3</accession>
<reference evidence="1 2" key="1">
    <citation type="submission" date="2020-03" db="EMBL/GenBank/DDBJ databases">
        <title>Genome sequence of Toxoplasma gondii RH-88 strain.</title>
        <authorList>
            <person name="Lorenzi H.A."/>
            <person name="Venepally P."/>
            <person name="Rozenberg A."/>
            <person name="Sibley D."/>
        </authorList>
    </citation>
    <scope>NUCLEOTIDE SEQUENCE [LARGE SCALE GENOMIC DNA]</scope>
    <source>
        <strain evidence="1 2">RH-88</strain>
    </source>
</reference>
<gene>
    <name evidence="1" type="ORF">TGRH88_009930</name>
</gene>